<proteinExistence type="predicted"/>
<comment type="caution">
    <text evidence="1">The sequence shown here is derived from an EMBL/GenBank/DDBJ whole genome shotgun (WGS) entry which is preliminary data.</text>
</comment>
<dbReference type="Proteomes" id="UP001162992">
    <property type="component" value="Chromosome 9"/>
</dbReference>
<reference evidence="2" key="1">
    <citation type="journal article" date="2024" name="Proc. Natl. Acad. Sci. U.S.A.">
        <title>Extraordinary preservation of gene collinearity over three hundred million years revealed in homosporous lycophytes.</title>
        <authorList>
            <person name="Li C."/>
            <person name="Wickell D."/>
            <person name="Kuo L.Y."/>
            <person name="Chen X."/>
            <person name="Nie B."/>
            <person name="Liao X."/>
            <person name="Peng D."/>
            <person name="Ji J."/>
            <person name="Jenkins J."/>
            <person name="Williams M."/>
            <person name="Shu S."/>
            <person name="Plott C."/>
            <person name="Barry K."/>
            <person name="Rajasekar S."/>
            <person name="Grimwood J."/>
            <person name="Han X."/>
            <person name="Sun S."/>
            <person name="Hou Z."/>
            <person name="He W."/>
            <person name="Dai G."/>
            <person name="Sun C."/>
            <person name="Schmutz J."/>
            <person name="Leebens-Mack J.H."/>
            <person name="Li F.W."/>
            <person name="Wang L."/>
        </authorList>
    </citation>
    <scope>NUCLEOTIDE SEQUENCE [LARGE SCALE GENOMIC DNA]</scope>
    <source>
        <strain evidence="2">cv. PW_Plant_1</strain>
    </source>
</reference>
<gene>
    <name evidence="1" type="ORF">O6H91_09G027500</name>
</gene>
<dbReference type="EMBL" id="CM055100">
    <property type="protein sequence ID" value="KAJ7543158.1"/>
    <property type="molecule type" value="Genomic_DNA"/>
</dbReference>
<evidence type="ECO:0000313" key="2">
    <source>
        <dbReference type="Proteomes" id="UP001162992"/>
    </source>
</evidence>
<protein>
    <submittedName>
        <fullName evidence="1">Uncharacterized protein</fullName>
    </submittedName>
</protein>
<evidence type="ECO:0000313" key="1">
    <source>
        <dbReference type="EMBL" id="KAJ7543158.1"/>
    </source>
</evidence>
<keyword evidence="2" id="KW-1185">Reference proteome</keyword>
<name>A0ACC2CMH3_DIPCM</name>
<sequence>MRCVSRKSITVYPATPTPEEKSILFLSAVDHTVRPRHIPIVLFFAALENGEEVLPLQVLQDSMSKLLAEFYPLAGRLRRKQNGNLELLCNGEGAELVEAVIEGQLSDFGYFQPNKLYTDLLDPLTSQMTMGKSVLDFPVFYAQVSRFSCGGAALVVSIIHTVTDGLSVNQVVTSWSELARGVSLSNPPFHDRTLLQSKVSADPHFQPTSLRVVPSVTDILPQQMQTLGPAEKMFTFSPAQLKKVKAKASSDGERGVFSTFESINAHIWRCITKARCLDAHSKTKFLTTLDARKRLKPNLPDGYFGNAICFVSASATVSEMTSNPLSFAASRIQETITGFTGEYMQSVIAWAEQQKSPMVMNVNAEDSAGHDISVASWVRLSFHVADFGSGKPLIVSPGNNPYDGSIIMLPSHKGEGYMNIFIALSPASMERLEHDPEFLLEI</sequence>
<organism evidence="1 2">
    <name type="scientific">Diphasiastrum complanatum</name>
    <name type="common">Issler's clubmoss</name>
    <name type="synonym">Lycopodium complanatum</name>
    <dbReference type="NCBI Taxonomy" id="34168"/>
    <lineage>
        <taxon>Eukaryota</taxon>
        <taxon>Viridiplantae</taxon>
        <taxon>Streptophyta</taxon>
        <taxon>Embryophyta</taxon>
        <taxon>Tracheophyta</taxon>
        <taxon>Lycopodiopsida</taxon>
        <taxon>Lycopodiales</taxon>
        <taxon>Lycopodiaceae</taxon>
        <taxon>Lycopodioideae</taxon>
        <taxon>Diphasiastrum</taxon>
    </lineage>
</organism>
<accession>A0ACC2CMH3</accession>